<sequence>VAIGKGLRVWTVLKIAAGLLVTLAVGAVAGVLVLTRTNVGQVFVVEEALRRMQGSFDGEITIAGLHSPGLHRAATLLDLRVTAPDSSQILAVDSVEAEYSMAAMLSGDVALTGLTLWGPRLTITREAPDQPFNLAAFLDGTESLELDLGDTDELTEAGVRFLFEDVDIRDGSIDVRYPLTAPPDPTSRFLSEPGPEGRGFVRVFGFQGIDGHVDGVVMADPAVGGLTMNVRDFAFEGRILQDLVQVENLDGSIVWSGDRISVAVETVGLLGATATGSGAVDLGDGDQVEFTFDGVVESLDLSELRWLEPRLPDARASARIGVEYGSEGLRATWSDGQLPIDGGNIEGEGTVRVVQGGETSFEDVTLAVLGVPVSTLEEFIPLVLPLEGRLSGTVELSGTMDAMRVISRMDLVEPDLGPTSGEIDGVFHLRGPLGVTGLTARLIPLDLGLVNRFAEGLLLDGSAIIDVQVDGRLDSGMRVVAVAVDRDPPSEPSNVYLQGLVTEVEGEIRASFDAELTPLSITGVLSEESSLSRFGPVRGTAHAEGSLQDLQLQTDLTSEEGRLTLESRFDARSPFSSYRLRGEAENFDPLEVAPWLPEGTVLSGGFDLSGEGDDLRTAELVGTVRLDESRLADLTFDSVTIQLGTSNGILTVDDFQGLVGGVTVEAAGQLPVSGSGGPEDVRVSFGTESLEGLRPLLRGDGNVIAGDTLTALERQILELEGIDPDTLPTLAEVLFSGRMAGELTVGGSLENVSVIGRTVVNDVLYEGNRVRQAAISFSATDLLSPAREASAQIDAGAIRLLQREFDSVSVNVRYQEPRGIFNVFVARSPDEGYSGLLAFDVEDDLRTLHLDELVFRFPEERWNLGGPATIAWDPDGLTFRDFRMRRPGVGGMRLQAQGRVPFDGEADFVLEAEALDIRWIANLLQLDEVLEGVVDLDLRATGTDVEPVMVLDLATDGFRFREYVLDRLEANVDYADRRAAGEVGLWSDSLQILTLDGELPLDLSFNAVEDRFPQEVIDLVVVSDRLPLSLLMAPFPVFGQVVGTMSGSVDVGGTSRSLAPRGQISVDGGGAFLGGLGVGYEAVSGTLDWFPDGRVVVDLGAQALGTASIGGTVTVTTLLDPGFDIDIRLEEFQALDRRDAAGRVSGDLRLEGSFSRPVVSGDLFLDGGTLFYEEFQRSAQAADLFFARSSGLADFQVVDTTASGFAPFVAVENPFIQNIRMENTTLTARRDNWIRSEQMNVELEGDLDLLYDRQTQDLVLVGALEAVRGSLSFGPRSLRKQFQVDGGTVRFLGASVFNPDLDITASEPVRTPEGDRLTIVAGVTGTLLAPRVTLSSDEPGFSEDDLLSYLWFGRPTYALNSDQNDLVGAGMAVGLSVFNSGLGTVMTQGLGLDFLDYLSITQQSLGSLGSLSANSGQGALSTTVVETGLYVADDLFLTLLFRPAAAQGGGLENWPGIRMEWVASRGYTIQSYFEDQFFRGRSVGFGAFGVQTKKGLGLSIFRNWVY</sequence>
<feature type="non-terminal residue" evidence="7">
    <location>
        <position position="1"/>
    </location>
</feature>
<proteinExistence type="predicted"/>
<evidence type="ECO:0000259" key="6">
    <source>
        <dbReference type="Pfam" id="PF04357"/>
    </source>
</evidence>
<name>A0A381RAR7_9ZZZZ</name>
<organism evidence="7">
    <name type="scientific">marine metagenome</name>
    <dbReference type="NCBI Taxonomy" id="408172"/>
    <lineage>
        <taxon>unclassified sequences</taxon>
        <taxon>metagenomes</taxon>
        <taxon>ecological metagenomes</taxon>
    </lineage>
</organism>
<dbReference type="GO" id="GO:0005886">
    <property type="term" value="C:plasma membrane"/>
    <property type="evidence" value="ECO:0007669"/>
    <property type="project" value="InterPro"/>
</dbReference>
<gene>
    <name evidence="7" type="ORF">METZ01_LOCUS39801</name>
</gene>
<feature type="transmembrane region" description="Helical" evidence="5">
    <location>
        <begin position="12"/>
        <end position="34"/>
    </location>
</feature>
<dbReference type="Pfam" id="PF04357">
    <property type="entry name" value="TamB"/>
    <property type="match status" value="1"/>
</dbReference>
<dbReference type="EMBL" id="UINC01001705">
    <property type="protein sequence ID" value="SUZ86947.1"/>
    <property type="molecule type" value="Genomic_DNA"/>
</dbReference>
<reference evidence="7" key="1">
    <citation type="submission" date="2018-05" db="EMBL/GenBank/DDBJ databases">
        <authorList>
            <person name="Lanie J.A."/>
            <person name="Ng W.-L."/>
            <person name="Kazmierczak K.M."/>
            <person name="Andrzejewski T.M."/>
            <person name="Davidsen T.M."/>
            <person name="Wayne K.J."/>
            <person name="Tettelin H."/>
            <person name="Glass J.I."/>
            <person name="Rusch D."/>
            <person name="Podicherti R."/>
            <person name="Tsui H.-C.T."/>
            <person name="Winkler M.E."/>
        </authorList>
    </citation>
    <scope>NUCLEOTIDE SEQUENCE</scope>
</reference>
<evidence type="ECO:0000313" key="7">
    <source>
        <dbReference type="EMBL" id="SUZ86947.1"/>
    </source>
</evidence>
<dbReference type="PANTHER" id="PTHR36985">
    <property type="entry name" value="TRANSLOCATION AND ASSEMBLY MODULE SUBUNIT TAMB"/>
    <property type="match status" value="1"/>
</dbReference>
<dbReference type="GO" id="GO:0009306">
    <property type="term" value="P:protein secretion"/>
    <property type="evidence" value="ECO:0007669"/>
    <property type="project" value="InterPro"/>
</dbReference>
<evidence type="ECO:0000256" key="3">
    <source>
        <dbReference type="ARBA" id="ARBA00022989"/>
    </source>
</evidence>
<protein>
    <recommendedName>
        <fullName evidence="6">Translocation and assembly module TamB C-terminal domain-containing protein</fullName>
    </recommendedName>
</protein>
<evidence type="ECO:0000256" key="2">
    <source>
        <dbReference type="ARBA" id="ARBA00022692"/>
    </source>
</evidence>
<evidence type="ECO:0000256" key="4">
    <source>
        <dbReference type="ARBA" id="ARBA00023136"/>
    </source>
</evidence>
<evidence type="ECO:0000256" key="5">
    <source>
        <dbReference type="SAM" id="Phobius"/>
    </source>
</evidence>
<feature type="domain" description="Translocation and assembly module TamB C-terminal" evidence="6">
    <location>
        <begin position="1105"/>
        <end position="1440"/>
    </location>
</feature>
<accession>A0A381RAR7</accession>
<keyword evidence="2 5" id="KW-0812">Transmembrane</keyword>
<keyword evidence="3 5" id="KW-1133">Transmembrane helix</keyword>
<dbReference type="PANTHER" id="PTHR36985:SF1">
    <property type="entry name" value="TRANSLOCATION AND ASSEMBLY MODULE SUBUNIT TAMB"/>
    <property type="match status" value="1"/>
</dbReference>
<evidence type="ECO:0000256" key="1">
    <source>
        <dbReference type="ARBA" id="ARBA00004167"/>
    </source>
</evidence>
<comment type="subcellular location">
    <subcellularLocation>
        <location evidence="1">Membrane</location>
        <topology evidence="1">Single-pass membrane protein</topology>
    </subcellularLocation>
</comment>
<dbReference type="InterPro" id="IPR007452">
    <property type="entry name" value="TamB_C"/>
</dbReference>
<keyword evidence="4 5" id="KW-0472">Membrane</keyword>